<sequence length="111" mass="12333">MSRERIKALKKTIRTAGRAETPAHQVPDVRAAALALLRHSVRMRHERLAVIRLLDAIRLRADIDGELWRYFETVESVRANPGQLRRLRKAHLSALASPAGAEAAPPGGMRA</sequence>
<protein>
    <submittedName>
        <fullName evidence="1">Uncharacterized protein</fullName>
    </submittedName>
</protein>
<reference evidence="2 4" key="2">
    <citation type="submission" date="2019-04" db="EMBL/GenBank/DDBJ databases">
        <title>Long-read de novo sequencing of Cupriavidus necator H16.</title>
        <authorList>
            <person name="Little G.T."/>
            <person name="Ehsaan M."/>
            <person name="Arenas-Lopez C."/>
            <person name="Jawed K."/>
            <person name="Winzer K."/>
            <person name="Kovacs K."/>
            <person name="Malys N."/>
            <person name="Minton N.P."/>
        </authorList>
    </citation>
    <scope>NUCLEOTIDE SEQUENCE [LARGE SCALE GENOMIC DNA]</scope>
    <source>
        <strain evidence="2 4">H16</strain>
    </source>
</reference>
<evidence type="ECO:0000313" key="4">
    <source>
        <dbReference type="Proteomes" id="UP000296079"/>
    </source>
</evidence>
<dbReference type="Proteomes" id="UP000296079">
    <property type="component" value="Chromosome 2"/>
</dbReference>
<gene>
    <name evidence="1" type="ordered locus">H16_B1838</name>
    <name evidence="2" type="ORF">E6A55_28480</name>
</gene>
<keyword evidence="3" id="KW-1185">Reference proteome</keyword>
<dbReference type="STRING" id="381666.H16_B1838"/>
<evidence type="ECO:0000313" key="3">
    <source>
        <dbReference type="Proteomes" id="UP000008210"/>
    </source>
</evidence>
<evidence type="ECO:0000313" key="1">
    <source>
        <dbReference type="EMBL" id="CAJ96620.1"/>
    </source>
</evidence>
<dbReference type="KEGG" id="reh:H16_B1838"/>
<dbReference type="RefSeq" id="WP_010810315.1">
    <property type="nucleotide sequence ID" value="NC_008314.1"/>
</dbReference>
<reference evidence="1 3" key="1">
    <citation type="journal article" date="2006" name="Nat. Biotechnol.">
        <title>Genome sequence of the bioplastic-producing 'Knallgas' bacterium Ralstonia eutropha H16.</title>
        <authorList>
            <person name="Pohlmann A."/>
            <person name="Fricke W.F."/>
            <person name="Reinecke F."/>
            <person name="Kusian B."/>
            <person name="Liesegang H."/>
            <person name="Cramm R."/>
            <person name="Eitinger T."/>
            <person name="Ewering C."/>
            <person name="Potter M."/>
            <person name="Schwartz E."/>
            <person name="Strittmatter A."/>
            <person name="Voss I."/>
            <person name="Gottschalk G."/>
            <person name="Steinbuechel A."/>
            <person name="Friedrich B."/>
            <person name="Bowien B."/>
        </authorList>
    </citation>
    <scope>NUCLEOTIDE SEQUENCE [LARGE SCALE GENOMIC DNA]</scope>
    <source>
        <strain evidence="3">ATCC 17699 / DSM 428 / KCTC 22496 / NCIMB 10442 / H16 / Stanier 337</strain>
        <strain evidence="1">H16</strain>
    </source>
</reference>
<proteinExistence type="predicted"/>
<dbReference type="EMBL" id="CP039288">
    <property type="protein sequence ID" value="QCC04443.1"/>
    <property type="molecule type" value="Genomic_DNA"/>
</dbReference>
<accession>Q0K054</accession>
<dbReference type="Proteomes" id="UP000008210">
    <property type="component" value="Chromosome 2"/>
</dbReference>
<dbReference type="eggNOG" id="ENOG502ZKJ4">
    <property type="taxonomic scope" value="Bacteria"/>
</dbReference>
<dbReference type="HOGENOM" id="CLU_2154174_0_0_4"/>
<organism evidence="1 3">
    <name type="scientific">Cupriavidus necator (strain ATCC 17699 / DSM 428 / KCTC 22496 / NCIMB 10442 / H16 / Stanier 337)</name>
    <name type="common">Ralstonia eutropha</name>
    <dbReference type="NCBI Taxonomy" id="381666"/>
    <lineage>
        <taxon>Bacteria</taxon>
        <taxon>Pseudomonadati</taxon>
        <taxon>Pseudomonadota</taxon>
        <taxon>Betaproteobacteria</taxon>
        <taxon>Burkholderiales</taxon>
        <taxon>Burkholderiaceae</taxon>
        <taxon>Cupriavidus</taxon>
    </lineage>
</organism>
<dbReference type="OrthoDB" id="8689963at2"/>
<evidence type="ECO:0000313" key="2">
    <source>
        <dbReference type="EMBL" id="QCC04443.1"/>
    </source>
</evidence>
<dbReference type="EMBL" id="AM260480">
    <property type="protein sequence ID" value="CAJ96620.1"/>
    <property type="molecule type" value="Genomic_DNA"/>
</dbReference>
<dbReference type="AlphaFoldDB" id="Q0K054"/>
<name>Q0K054_CUPNH</name>